<dbReference type="OrthoDB" id="1724135at2759"/>
<evidence type="ECO:0000313" key="1">
    <source>
        <dbReference type="EMBL" id="RDX70076.1"/>
    </source>
</evidence>
<dbReference type="Proteomes" id="UP000257109">
    <property type="component" value="Unassembled WGS sequence"/>
</dbReference>
<comment type="caution">
    <text evidence="1">The sequence shown here is derived from an EMBL/GenBank/DDBJ whole genome shotgun (WGS) entry which is preliminary data.</text>
</comment>
<dbReference type="PANTHER" id="PTHR34677:SF1">
    <property type="entry name" value="TRANSMEMBRANE PROTEIN"/>
    <property type="match status" value="1"/>
</dbReference>
<reference evidence="1" key="1">
    <citation type="submission" date="2018-05" db="EMBL/GenBank/DDBJ databases">
        <title>Draft genome of Mucuna pruriens seed.</title>
        <authorList>
            <person name="Nnadi N.E."/>
            <person name="Vos R."/>
            <person name="Hasami M.H."/>
            <person name="Devisetty U.K."/>
            <person name="Aguiy J.C."/>
        </authorList>
    </citation>
    <scope>NUCLEOTIDE SEQUENCE [LARGE SCALE GENOMIC DNA]</scope>
    <source>
        <strain evidence="1">JCA_2017</strain>
    </source>
</reference>
<dbReference type="EMBL" id="QJKJ01011845">
    <property type="protein sequence ID" value="RDX70076.1"/>
    <property type="molecule type" value="Genomic_DNA"/>
</dbReference>
<sequence>LDDGSTSACTNGKVTYRSLRDGNHTFEVCTKHQGLGCATYNWTVDTIPPTAHVTASTSFTSSFNVSVNISFTEPCIGGGGFGCKSVNTCNLLVYGAGQVIPSSFRILQPNFVYSLLVSLSSTIQYGRAILVMDRNFCTDPAGNSFMRMPNSSVYVHFDFNVQNLIFFYGERDPQIEERSRVPEKLLQLNSETRTVQATNDYDRLKIYLYFSAPVMNSSTEILNSLNISQGSLLPAKAKSLGNRRFGFMVS</sequence>
<dbReference type="STRING" id="157652.A0A371EVS1"/>
<accession>A0A371EVS1</accession>
<keyword evidence="2" id="KW-1185">Reference proteome</keyword>
<evidence type="ECO:0000313" key="2">
    <source>
        <dbReference type="Proteomes" id="UP000257109"/>
    </source>
</evidence>
<proteinExistence type="predicted"/>
<gene>
    <name evidence="1" type="ORF">CR513_50719</name>
</gene>
<name>A0A371EVS1_MUCPR</name>
<dbReference type="AlphaFoldDB" id="A0A371EVS1"/>
<protein>
    <submittedName>
        <fullName evidence="1">Uncharacterized protein</fullName>
    </submittedName>
</protein>
<dbReference type="PANTHER" id="PTHR34677">
    <property type="match status" value="1"/>
</dbReference>
<organism evidence="1 2">
    <name type="scientific">Mucuna pruriens</name>
    <name type="common">Velvet bean</name>
    <name type="synonym">Dolichos pruriens</name>
    <dbReference type="NCBI Taxonomy" id="157652"/>
    <lineage>
        <taxon>Eukaryota</taxon>
        <taxon>Viridiplantae</taxon>
        <taxon>Streptophyta</taxon>
        <taxon>Embryophyta</taxon>
        <taxon>Tracheophyta</taxon>
        <taxon>Spermatophyta</taxon>
        <taxon>Magnoliopsida</taxon>
        <taxon>eudicotyledons</taxon>
        <taxon>Gunneridae</taxon>
        <taxon>Pentapetalae</taxon>
        <taxon>rosids</taxon>
        <taxon>fabids</taxon>
        <taxon>Fabales</taxon>
        <taxon>Fabaceae</taxon>
        <taxon>Papilionoideae</taxon>
        <taxon>50 kb inversion clade</taxon>
        <taxon>NPAAA clade</taxon>
        <taxon>indigoferoid/millettioid clade</taxon>
        <taxon>Phaseoleae</taxon>
        <taxon>Mucuna</taxon>
    </lineage>
</organism>
<feature type="non-terminal residue" evidence="1">
    <location>
        <position position="1"/>
    </location>
</feature>